<dbReference type="EC" id="2.7.1.71" evidence="7"/>
<feature type="binding site" evidence="7">
    <location>
        <begin position="10"/>
        <end position="15"/>
    </location>
    <ligand>
        <name>ATP</name>
        <dbReference type="ChEBI" id="CHEBI:30616"/>
    </ligand>
</feature>
<feature type="binding site" evidence="7">
    <location>
        <position position="79"/>
    </location>
    <ligand>
        <name>substrate</name>
    </ligand>
</feature>
<dbReference type="GO" id="GO:0009423">
    <property type="term" value="P:chorismate biosynthetic process"/>
    <property type="evidence" value="ECO:0007669"/>
    <property type="project" value="UniProtKB-UniRule"/>
</dbReference>
<dbReference type="GO" id="GO:0005829">
    <property type="term" value="C:cytosol"/>
    <property type="evidence" value="ECO:0007669"/>
    <property type="project" value="TreeGrafter"/>
</dbReference>
<proteinExistence type="inferred from homology"/>
<dbReference type="PANTHER" id="PTHR21087:SF16">
    <property type="entry name" value="SHIKIMATE KINASE 1, CHLOROPLASTIC"/>
    <property type="match status" value="1"/>
</dbReference>
<evidence type="ECO:0000313" key="8">
    <source>
        <dbReference type="EMBL" id="SFW66018.1"/>
    </source>
</evidence>
<dbReference type="GO" id="GO:0005524">
    <property type="term" value="F:ATP binding"/>
    <property type="evidence" value="ECO:0007669"/>
    <property type="project" value="UniProtKB-UniRule"/>
</dbReference>
<dbReference type="PRINTS" id="PR01100">
    <property type="entry name" value="SHIKIMTKNASE"/>
</dbReference>
<sequence length="171" mass="19539">MQIVLVGYMGSGKSTVGKELSKRLKINFLDLDTYIEAKYEMSIPEIFSTKGEIFFRKVEILCLKEIFEKEEDFILSTGGGTPCYGDNINVMTTSSKNVFYLNVPIPELIKRLVKEKEHRPLIANIPENELPEFIGTHLFERSYFYTKAHHTILVQQKDSATVVDEIVGKLV</sequence>
<keyword evidence="2 7" id="KW-0808">Transferase</keyword>
<comment type="subunit">
    <text evidence="7">Monomer.</text>
</comment>
<evidence type="ECO:0000256" key="7">
    <source>
        <dbReference type="HAMAP-Rule" id="MF_00109"/>
    </source>
</evidence>
<feature type="binding site" evidence="7">
    <location>
        <position position="141"/>
    </location>
    <ligand>
        <name>substrate</name>
    </ligand>
</feature>
<comment type="cofactor">
    <cofactor evidence="7">
        <name>Mg(2+)</name>
        <dbReference type="ChEBI" id="CHEBI:18420"/>
    </cofactor>
    <text evidence="7">Binds 1 Mg(2+) ion per subunit.</text>
</comment>
<dbReference type="GO" id="GO:0004765">
    <property type="term" value="F:shikimate kinase activity"/>
    <property type="evidence" value="ECO:0007669"/>
    <property type="project" value="UniProtKB-UniRule"/>
</dbReference>
<dbReference type="GO" id="GO:0000287">
    <property type="term" value="F:magnesium ion binding"/>
    <property type="evidence" value="ECO:0007669"/>
    <property type="project" value="UniProtKB-UniRule"/>
</dbReference>
<keyword evidence="3 7" id="KW-0547">Nucleotide-binding</keyword>
<feature type="binding site" evidence="7">
    <location>
        <position position="119"/>
    </location>
    <ligand>
        <name>ATP</name>
        <dbReference type="ChEBI" id="CHEBI:30616"/>
    </ligand>
</feature>
<dbReference type="EMBL" id="FPIY01000006">
    <property type="protein sequence ID" value="SFW66018.1"/>
    <property type="molecule type" value="Genomic_DNA"/>
</dbReference>
<dbReference type="CDD" id="cd00464">
    <property type="entry name" value="SK"/>
    <property type="match status" value="1"/>
</dbReference>
<dbReference type="Pfam" id="PF01202">
    <property type="entry name" value="SKI"/>
    <property type="match status" value="1"/>
</dbReference>
<dbReference type="InterPro" id="IPR027417">
    <property type="entry name" value="P-loop_NTPase"/>
</dbReference>
<feature type="binding site" evidence="7">
    <location>
        <position position="32"/>
    </location>
    <ligand>
        <name>substrate</name>
    </ligand>
</feature>
<gene>
    <name evidence="7" type="primary">aroK</name>
    <name evidence="8" type="ORF">SAMN05660313_03205</name>
</gene>
<protein>
    <recommendedName>
        <fullName evidence="7">Shikimate kinase</fullName>
        <shortName evidence="7">SK</shortName>
        <ecNumber evidence="7">2.7.1.71</ecNumber>
    </recommendedName>
</protein>
<dbReference type="GO" id="GO:0008652">
    <property type="term" value="P:amino acid biosynthetic process"/>
    <property type="evidence" value="ECO:0007669"/>
    <property type="project" value="UniProtKB-KW"/>
</dbReference>
<evidence type="ECO:0000256" key="2">
    <source>
        <dbReference type="ARBA" id="ARBA00022679"/>
    </source>
</evidence>
<dbReference type="InterPro" id="IPR031322">
    <property type="entry name" value="Shikimate/glucono_kinase"/>
</dbReference>
<accession>A0A1K1R1D8</accession>
<feature type="binding site" evidence="7">
    <location>
        <position position="14"/>
    </location>
    <ligand>
        <name>Mg(2+)</name>
        <dbReference type="ChEBI" id="CHEBI:18420"/>
    </ligand>
</feature>
<evidence type="ECO:0000256" key="1">
    <source>
        <dbReference type="ARBA" id="ARBA00022605"/>
    </source>
</evidence>
<organism evidence="8 9">
    <name type="scientific">Cellulophaga fucicola</name>
    <dbReference type="NCBI Taxonomy" id="76595"/>
    <lineage>
        <taxon>Bacteria</taxon>
        <taxon>Pseudomonadati</taxon>
        <taxon>Bacteroidota</taxon>
        <taxon>Flavobacteriia</taxon>
        <taxon>Flavobacteriales</taxon>
        <taxon>Flavobacteriaceae</taxon>
        <taxon>Cellulophaga</taxon>
    </lineage>
</organism>
<keyword evidence="5 7" id="KW-0067">ATP-binding</keyword>
<comment type="caution">
    <text evidence="7">Lacks conserved residue(s) required for the propagation of feature annotation.</text>
</comment>
<comment type="function">
    <text evidence="7">Catalyzes the specific phosphorylation of the 3-hydroxyl group of shikimic acid using ATP as a cosubstrate.</text>
</comment>
<dbReference type="GO" id="GO:0009073">
    <property type="term" value="P:aromatic amino acid family biosynthetic process"/>
    <property type="evidence" value="ECO:0007669"/>
    <property type="project" value="UniProtKB-KW"/>
</dbReference>
<keyword evidence="1 7" id="KW-0028">Amino-acid biosynthesis</keyword>
<name>A0A1K1R1D8_9FLAO</name>
<dbReference type="Proteomes" id="UP000183257">
    <property type="component" value="Unassembled WGS sequence"/>
</dbReference>
<keyword evidence="6 7" id="KW-0057">Aromatic amino acid biosynthesis</keyword>
<dbReference type="AlphaFoldDB" id="A0A1K1R1D8"/>
<comment type="catalytic activity">
    <reaction evidence="7">
        <text>shikimate + ATP = 3-phosphoshikimate + ADP + H(+)</text>
        <dbReference type="Rhea" id="RHEA:13121"/>
        <dbReference type="ChEBI" id="CHEBI:15378"/>
        <dbReference type="ChEBI" id="CHEBI:30616"/>
        <dbReference type="ChEBI" id="CHEBI:36208"/>
        <dbReference type="ChEBI" id="CHEBI:145989"/>
        <dbReference type="ChEBI" id="CHEBI:456216"/>
        <dbReference type="EC" id="2.7.1.71"/>
    </reaction>
</comment>
<dbReference type="OrthoDB" id="9800332at2"/>
<evidence type="ECO:0000256" key="3">
    <source>
        <dbReference type="ARBA" id="ARBA00022741"/>
    </source>
</evidence>
<dbReference type="STRING" id="76595.SAMN05660313_03205"/>
<dbReference type="Gene3D" id="3.40.50.300">
    <property type="entry name" value="P-loop containing nucleotide triphosphate hydrolases"/>
    <property type="match status" value="1"/>
</dbReference>
<dbReference type="InterPro" id="IPR000623">
    <property type="entry name" value="Shikimate_kinase/TSH1"/>
</dbReference>
<keyword evidence="9" id="KW-1185">Reference proteome</keyword>
<keyword evidence="7" id="KW-0460">Magnesium</keyword>
<dbReference type="PANTHER" id="PTHR21087">
    <property type="entry name" value="SHIKIMATE KINASE"/>
    <property type="match status" value="1"/>
</dbReference>
<comment type="pathway">
    <text evidence="7">Metabolic intermediate biosynthesis; chorismate biosynthesis; chorismate from D-erythrose 4-phosphate and phosphoenolpyruvate: step 5/7.</text>
</comment>
<comment type="subcellular location">
    <subcellularLocation>
        <location evidence="7">Cytoplasm</location>
    </subcellularLocation>
</comment>
<dbReference type="SUPFAM" id="SSF52540">
    <property type="entry name" value="P-loop containing nucleoside triphosphate hydrolases"/>
    <property type="match status" value="1"/>
</dbReference>
<keyword evidence="7" id="KW-0963">Cytoplasm</keyword>
<keyword evidence="7" id="KW-0479">Metal-binding</keyword>
<comment type="similarity">
    <text evidence="7">Belongs to the shikimate kinase family.</text>
</comment>
<reference evidence="9" key="1">
    <citation type="submission" date="2016-11" db="EMBL/GenBank/DDBJ databases">
        <authorList>
            <person name="Varghese N."/>
            <person name="Submissions S."/>
        </authorList>
    </citation>
    <scope>NUCLEOTIDE SEQUENCE [LARGE SCALE GENOMIC DNA]</scope>
    <source>
        <strain evidence="9">DSM 24786</strain>
    </source>
</reference>
<dbReference type="RefSeq" id="WP_072304822.1">
    <property type="nucleotide sequence ID" value="NZ_CBDUMO010000097.1"/>
</dbReference>
<evidence type="ECO:0000256" key="6">
    <source>
        <dbReference type="ARBA" id="ARBA00023141"/>
    </source>
</evidence>
<evidence type="ECO:0000256" key="4">
    <source>
        <dbReference type="ARBA" id="ARBA00022777"/>
    </source>
</evidence>
<evidence type="ECO:0000256" key="5">
    <source>
        <dbReference type="ARBA" id="ARBA00022840"/>
    </source>
</evidence>
<feature type="binding site" evidence="7">
    <location>
        <position position="56"/>
    </location>
    <ligand>
        <name>substrate</name>
    </ligand>
</feature>
<evidence type="ECO:0000313" key="9">
    <source>
        <dbReference type="Proteomes" id="UP000183257"/>
    </source>
</evidence>
<dbReference type="UniPathway" id="UPA00053">
    <property type="reaction ID" value="UER00088"/>
</dbReference>
<keyword evidence="4 7" id="KW-0418">Kinase</keyword>
<dbReference type="HAMAP" id="MF_00109">
    <property type="entry name" value="Shikimate_kinase"/>
    <property type="match status" value="1"/>
</dbReference>